<gene>
    <name evidence="1" type="ORF">V0U79_06880</name>
</gene>
<dbReference type="Gene3D" id="1.25.40.10">
    <property type="entry name" value="Tetratricopeptide repeat domain"/>
    <property type="match status" value="1"/>
</dbReference>
<dbReference type="InterPro" id="IPR006597">
    <property type="entry name" value="Sel1-like"/>
</dbReference>
<dbReference type="EMBL" id="JAZDRP010000003">
    <property type="protein sequence ID" value="MEE2526085.1"/>
    <property type="molecule type" value="Genomic_DNA"/>
</dbReference>
<dbReference type="SMART" id="SM00671">
    <property type="entry name" value="SEL1"/>
    <property type="match status" value="1"/>
</dbReference>
<evidence type="ECO:0000313" key="1">
    <source>
        <dbReference type="EMBL" id="MEE2526085.1"/>
    </source>
</evidence>
<name>A0ABU7LQ96_9PROT</name>
<evidence type="ECO:0000313" key="2">
    <source>
        <dbReference type="Proteomes" id="UP001354971"/>
    </source>
</evidence>
<sequence>MPLYIKELLFVIAGAALFAAVGAWLDSRPSDPASFDLERAASLRQLWLAQARICDRDSMVALRSANELERLWATDLTDAPPDLIARAERGDAEARAVLVIFNYARGNDPISDPDLGAALLAAAEDGSPTAMNEVGNAHLTGELGFPVDPAIAEHWLRQAAAAGEHIAMATLARSYLNGDIPASEDDVNRRLQLASDAALMAASVCDVHGLHLIGTWLNSQMTEPYDPAAAVYFQTLVPEAPQGNYLPDQLLAPEQMPDIDAGDQEENE</sequence>
<keyword evidence="2" id="KW-1185">Reference proteome</keyword>
<dbReference type="Proteomes" id="UP001354971">
    <property type="component" value="Unassembled WGS sequence"/>
</dbReference>
<dbReference type="SUPFAM" id="SSF81901">
    <property type="entry name" value="HCP-like"/>
    <property type="match status" value="1"/>
</dbReference>
<accession>A0ABU7LQ96</accession>
<comment type="caution">
    <text evidence="1">The sequence shown here is derived from an EMBL/GenBank/DDBJ whole genome shotgun (WGS) entry which is preliminary data.</text>
</comment>
<reference evidence="1 2" key="1">
    <citation type="submission" date="2024-01" db="EMBL/GenBank/DDBJ databases">
        <title>Hyphobacterium bacterium isolated from marine sediment.</title>
        <authorList>
            <person name="Zhao S."/>
        </authorList>
    </citation>
    <scope>NUCLEOTIDE SEQUENCE [LARGE SCALE GENOMIC DNA]</scope>
    <source>
        <strain evidence="2">HN65</strain>
    </source>
</reference>
<organism evidence="1 2">
    <name type="scientific">Hyphobacterium lacteum</name>
    <dbReference type="NCBI Taxonomy" id="3116575"/>
    <lineage>
        <taxon>Bacteria</taxon>
        <taxon>Pseudomonadati</taxon>
        <taxon>Pseudomonadota</taxon>
        <taxon>Alphaproteobacteria</taxon>
        <taxon>Maricaulales</taxon>
        <taxon>Maricaulaceae</taxon>
        <taxon>Hyphobacterium</taxon>
    </lineage>
</organism>
<protein>
    <submittedName>
        <fullName evidence="1">SEL1-like repeat protein</fullName>
    </submittedName>
</protein>
<dbReference type="RefSeq" id="WP_330198744.1">
    <property type="nucleotide sequence ID" value="NZ_JAZDRP010000003.1"/>
</dbReference>
<proteinExistence type="predicted"/>
<dbReference type="InterPro" id="IPR011990">
    <property type="entry name" value="TPR-like_helical_dom_sf"/>
</dbReference>